<gene>
    <name evidence="1" type="ORF">TCARB_0634</name>
</gene>
<proteinExistence type="predicted"/>
<evidence type="ECO:0000313" key="1">
    <source>
        <dbReference type="EMBL" id="AJB41690.1"/>
    </source>
</evidence>
<organism evidence="1 2">
    <name type="scientific">Thermofilum adornatum 1505</name>
    <dbReference type="NCBI Taxonomy" id="697581"/>
    <lineage>
        <taxon>Archaea</taxon>
        <taxon>Thermoproteota</taxon>
        <taxon>Thermoprotei</taxon>
        <taxon>Thermofilales</taxon>
        <taxon>Thermofilaceae</taxon>
        <taxon>Thermofilum</taxon>
    </lineage>
</organism>
<name>A0A3G1A4U9_9CREN</name>
<reference evidence="2" key="1">
    <citation type="book" date="2010" name="EXTREMOPHILES" publisher="0:0-0">
        <title>Complete genome sequences of ten hyperthermophilic archaea reveal their metabolic capabilities and possible ecological roles.</title>
        <editorList>
            <person name="?"/>
        </editorList>
        <authorList>
            <person name="Ravin N.V."/>
            <person name="Mardanov A.V."/>
            <person name="Bonch-Osmolovskaya E.A."/>
            <person name="Skryabin K.G."/>
        </authorList>
    </citation>
    <scope>NUCLEOTIDE SEQUENCE [LARGE SCALE GENOMIC DNA]</scope>
    <source>
        <strain evidence="2">1505</strain>
    </source>
</reference>
<dbReference type="EMBL" id="CP007493">
    <property type="protein sequence ID" value="AJB41690.1"/>
    <property type="molecule type" value="Genomic_DNA"/>
</dbReference>
<dbReference type="AlphaFoldDB" id="A0A3G1A4U9"/>
<dbReference type="KEGG" id="tcb:TCARB_0634"/>
<dbReference type="Proteomes" id="UP000266720">
    <property type="component" value="Chromosome"/>
</dbReference>
<protein>
    <submittedName>
        <fullName evidence="1">Uncharacterized protein</fullName>
    </submittedName>
</protein>
<accession>A0A3G1A4U9</accession>
<sequence>MLQPIRDAVWLSLYGKKVAKVTLEDLEATSIEEQDKYV</sequence>
<evidence type="ECO:0000313" key="2">
    <source>
        <dbReference type="Proteomes" id="UP000266720"/>
    </source>
</evidence>